<evidence type="ECO:0000313" key="1">
    <source>
        <dbReference type="EMBL" id="SMF20165.1"/>
    </source>
</evidence>
<dbReference type="InterPro" id="IPR036280">
    <property type="entry name" value="Multihaem_cyt_sf"/>
</dbReference>
<dbReference type="Proteomes" id="UP000192907">
    <property type="component" value="Unassembled WGS sequence"/>
</dbReference>
<proteinExistence type="predicted"/>
<organism evidence="1 2">
    <name type="scientific">Pseudobacteriovorax antillogorgiicola</name>
    <dbReference type="NCBI Taxonomy" id="1513793"/>
    <lineage>
        <taxon>Bacteria</taxon>
        <taxon>Pseudomonadati</taxon>
        <taxon>Bdellovibrionota</taxon>
        <taxon>Oligoflexia</taxon>
        <taxon>Oligoflexales</taxon>
        <taxon>Pseudobacteriovoracaceae</taxon>
        <taxon>Pseudobacteriovorax</taxon>
    </lineage>
</organism>
<reference evidence="2" key="1">
    <citation type="submission" date="2017-04" db="EMBL/GenBank/DDBJ databases">
        <authorList>
            <person name="Varghese N."/>
            <person name="Submissions S."/>
        </authorList>
    </citation>
    <scope>NUCLEOTIDE SEQUENCE [LARGE SCALE GENOMIC DNA]</scope>
    <source>
        <strain evidence="2">RKEM611</strain>
    </source>
</reference>
<accession>A0A1Y6BMP1</accession>
<dbReference type="AlphaFoldDB" id="A0A1Y6BMP1"/>
<sequence>MPCYRLVFLRYICFLAFCLGSEIGMAEPWLGTRFAQNCSGCHAPGRKNLPPVLRRCSLSCQGCHVNPNGGGLRSFYGKWNENYWLRSFRVKRLKQPKLIAPFHKQFYGRKQKKLSVQNIRKIIRKGFPLVRSNEEFENELLYDRYHDKFYHVNAKSRREFEFSIPQTDPYRLMDEQKIDGGGDFRFFAYKYMDGEDQDLHPFLMEATFGIRYRPLRHTHFVYEARYLGVPIGQQMDTIPGQEQTRSLYVMQDDLPWNIFVMGGYYRPLFGNYTPDHTALAQEMASFITTGQANSTRNLYKALSVGSAPNVPFGNIHYIMKRVGTNGNDKETGIAGNFGLRFVTFGAQVNYSFWTTTDASEEANSKRVEMHAIEFRGTWREYIVGIEGVSMARDEELSDFREGGVITLEGKYRFWRENYATLDIAQANVARNVLPGSSSQIKLGTKHFLTPGLEVGVSYSMDSDDQTLPTAAKTDQTTLSFMVHTYF</sequence>
<dbReference type="SUPFAM" id="SSF48695">
    <property type="entry name" value="Multiheme cytochromes"/>
    <property type="match status" value="1"/>
</dbReference>
<dbReference type="EMBL" id="FWZT01000007">
    <property type="protein sequence ID" value="SMF20165.1"/>
    <property type="molecule type" value="Genomic_DNA"/>
</dbReference>
<evidence type="ECO:0000313" key="2">
    <source>
        <dbReference type="Proteomes" id="UP000192907"/>
    </source>
</evidence>
<keyword evidence="2" id="KW-1185">Reference proteome</keyword>
<gene>
    <name evidence="1" type="ORF">SAMN06296036_10714</name>
</gene>
<name>A0A1Y6BMP1_9BACT</name>
<protein>
    <submittedName>
        <fullName evidence="1">Uncharacterized protein</fullName>
    </submittedName>
</protein>